<dbReference type="Pfam" id="PF00535">
    <property type="entry name" value="Glycos_transf_2"/>
    <property type="match status" value="1"/>
</dbReference>
<feature type="domain" description="Glycosyltransferase 2-like" evidence="5">
    <location>
        <begin position="44"/>
        <end position="241"/>
    </location>
</feature>
<evidence type="ECO:0000256" key="2">
    <source>
        <dbReference type="ARBA" id="ARBA00022676"/>
    </source>
</evidence>
<dbReference type="EMBL" id="JACSQM010000005">
    <property type="protein sequence ID" value="MBD7964946.1"/>
    <property type="molecule type" value="Genomic_DNA"/>
</dbReference>
<accession>A0ABR8SNA8</accession>
<sequence>MLFTYFALGIFMAFVIFQSLYIFIPLFKNEKKKLNEVTKNYTFSVIVPAYNEEKVIRHCLVGFLYSKYKDAELIIVNDGSTDNTLHYLNKLLAFKVCDRKIDKELKYQYIKNTYQSLKFPNIYVIDKVNGGKADALNAGIGFSQNEIVVTLDADSYLQKHALHEINMKFQEKDVIACGGNVLIAQAFTGDIQNLKPTFKVKGIIKFQFLQYLTAFYLHKRAQASIGAITVIAGAFGAFRRETLFSINGFRKTIGEDMDITLKLHKYIKETKSKQKVAFVPTAICYTECPSTLKDMFKQRVRWQKAFIDCLVHYRKCYFHKFSIRFSLFFLVDQFIIGTLNAFPFVITPFLILYNQSNVLLLLLLGLGAVMLFMYQSLTTIYVTHLHGIKFSKVDLARIILFLPFEIFVYRMINLSFVVYGTISYFYKSQSWDKLERSGNISWKGVKRA</sequence>
<dbReference type="Gene3D" id="3.90.550.10">
    <property type="entry name" value="Spore Coat Polysaccharide Biosynthesis Protein SpsA, Chain A"/>
    <property type="match status" value="1"/>
</dbReference>
<keyword evidence="4" id="KW-0812">Transmembrane</keyword>
<keyword evidence="2" id="KW-0328">Glycosyltransferase</keyword>
<evidence type="ECO:0000256" key="1">
    <source>
        <dbReference type="ARBA" id="ARBA00006739"/>
    </source>
</evidence>
<dbReference type="InterPro" id="IPR001173">
    <property type="entry name" value="Glyco_trans_2-like"/>
</dbReference>
<comment type="similarity">
    <text evidence="1">Belongs to the glycosyltransferase 2 family.</text>
</comment>
<dbReference type="InterPro" id="IPR029044">
    <property type="entry name" value="Nucleotide-diphossugar_trans"/>
</dbReference>
<keyword evidence="4" id="KW-0472">Membrane</keyword>
<keyword evidence="3" id="KW-0808">Transferase</keyword>
<feature type="transmembrane region" description="Helical" evidence="4">
    <location>
        <begin position="327"/>
        <end position="352"/>
    </location>
</feature>
<dbReference type="Proteomes" id="UP000603641">
    <property type="component" value="Unassembled WGS sequence"/>
</dbReference>
<name>A0ABR8SNA8_9BACL</name>
<dbReference type="RefSeq" id="WP_191754217.1">
    <property type="nucleotide sequence ID" value="NZ_JACSQM010000005.1"/>
</dbReference>
<gene>
    <name evidence="6" type="ORF">H9648_12860</name>
</gene>
<reference evidence="6 7" key="1">
    <citation type="submission" date="2020-08" db="EMBL/GenBank/DDBJ databases">
        <title>A Genomic Blueprint of the Chicken Gut Microbiome.</title>
        <authorList>
            <person name="Gilroy R."/>
            <person name="Ravi A."/>
            <person name="Getino M."/>
            <person name="Pursley I."/>
            <person name="Horton D.L."/>
            <person name="Alikhan N.-F."/>
            <person name="Baker D."/>
            <person name="Gharbi K."/>
            <person name="Hall N."/>
            <person name="Watson M."/>
            <person name="Adriaenssens E.M."/>
            <person name="Foster-Nyarko E."/>
            <person name="Jarju S."/>
            <person name="Secka A."/>
            <person name="Antonio M."/>
            <person name="Oren A."/>
            <person name="Chaudhuri R."/>
            <person name="La Ragione R.M."/>
            <person name="Hildebrand F."/>
            <person name="Pallen M.J."/>
        </authorList>
    </citation>
    <scope>NUCLEOTIDE SEQUENCE [LARGE SCALE GENOMIC DNA]</scope>
    <source>
        <strain evidence="6 7">Sa2CUA10</strain>
    </source>
</reference>
<dbReference type="PANTHER" id="PTHR43630">
    <property type="entry name" value="POLY-BETA-1,6-N-ACETYL-D-GLUCOSAMINE SYNTHASE"/>
    <property type="match status" value="1"/>
</dbReference>
<evidence type="ECO:0000313" key="7">
    <source>
        <dbReference type="Proteomes" id="UP000603641"/>
    </source>
</evidence>
<evidence type="ECO:0000313" key="6">
    <source>
        <dbReference type="EMBL" id="MBD7964946.1"/>
    </source>
</evidence>
<keyword evidence="4" id="KW-1133">Transmembrane helix</keyword>
<evidence type="ECO:0000256" key="4">
    <source>
        <dbReference type="SAM" id="Phobius"/>
    </source>
</evidence>
<dbReference type="CDD" id="cd06423">
    <property type="entry name" value="CESA_like"/>
    <property type="match status" value="1"/>
</dbReference>
<dbReference type="PANTHER" id="PTHR43630:SF1">
    <property type="entry name" value="POLY-BETA-1,6-N-ACETYL-D-GLUCOSAMINE SYNTHASE"/>
    <property type="match status" value="1"/>
</dbReference>
<comment type="caution">
    <text evidence="6">The sequence shown here is derived from an EMBL/GenBank/DDBJ whole genome shotgun (WGS) entry which is preliminary data.</text>
</comment>
<protein>
    <submittedName>
        <fullName evidence="6">Glycosyltransferase family 2 protein</fullName>
    </submittedName>
</protein>
<organism evidence="6 7">
    <name type="scientific">Fictibacillus norfolkensis</name>
    <dbReference type="NCBI Taxonomy" id="2762233"/>
    <lineage>
        <taxon>Bacteria</taxon>
        <taxon>Bacillati</taxon>
        <taxon>Bacillota</taxon>
        <taxon>Bacilli</taxon>
        <taxon>Bacillales</taxon>
        <taxon>Fictibacillaceae</taxon>
        <taxon>Fictibacillus</taxon>
    </lineage>
</organism>
<feature type="transmembrane region" description="Helical" evidence="4">
    <location>
        <begin position="6"/>
        <end position="24"/>
    </location>
</feature>
<feature type="transmembrane region" description="Helical" evidence="4">
    <location>
        <begin position="398"/>
        <end position="426"/>
    </location>
</feature>
<keyword evidence="7" id="KW-1185">Reference proteome</keyword>
<dbReference type="SUPFAM" id="SSF53448">
    <property type="entry name" value="Nucleotide-diphospho-sugar transferases"/>
    <property type="match status" value="1"/>
</dbReference>
<feature type="transmembrane region" description="Helical" evidence="4">
    <location>
        <begin position="358"/>
        <end position="377"/>
    </location>
</feature>
<proteinExistence type="inferred from homology"/>
<evidence type="ECO:0000256" key="3">
    <source>
        <dbReference type="ARBA" id="ARBA00022679"/>
    </source>
</evidence>
<evidence type="ECO:0000259" key="5">
    <source>
        <dbReference type="Pfam" id="PF00535"/>
    </source>
</evidence>